<dbReference type="SUPFAM" id="SSF51215">
    <property type="entry name" value="Regulatory protein AraC"/>
    <property type="match status" value="1"/>
</dbReference>
<keyword evidence="5" id="KW-1185">Reference proteome</keyword>
<protein>
    <submittedName>
        <fullName evidence="4">Quercetin dioxygenase-like cupin family protein</fullName>
    </submittedName>
</protein>
<feature type="compositionally biased region" description="Basic and acidic residues" evidence="2">
    <location>
        <begin position="1"/>
        <end position="11"/>
    </location>
</feature>
<dbReference type="EMBL" id="JACHIN010000003">
    <property type="protein sequence ID" value="MBB5076993.1"/>
    <property type="molecule type" value="Genomic_DNA"/>
</dbReference>
<reference evidence="4 5" key="1">
    <citation type="submission" date="2020-08" db="EMBL/GenBank/DDBJ databases">
        <title>Genomic Encyclopedia of Type Strains, Phase IV (KMG-IV): sequencing the most valuable type-strain genomes for metagenomic binning, comparative biology and taxonomic classification.</title>
        <authorList>
            <person name="Goeker M."/>
        </authorList>
    </citation>
    <scope>NUCLEOTIDE SEQUENCE [LARGE SCALE GENOMIC DNA]</scope>
    <source>
        <strain evidence="4 5">DSM 45385</strain>
    </source>
</reference>
<dbReference type="InterPro" id="IPR014710">
    <property type="entry name" value="RmlC-like_jellyroll"/>
</dbReference>
<dbReference type="Pfam" id="PF07883">
    <property type="entry name" value="Cupin_2"/>
    <property type="match status" value="1"/>
</dbReference>
<dbReference type="RefSeq" id="WP_184960603.1">
    <property type="nucleotide sequence ID" value="NZ_JACHIN010000003.1"/>
</dbReference>
<gene>
    <name evidence="4" type="ORF">HNR40_002466</name>
</gene>
<evidence type="ECO:0000313" key="4">
    <source>
        <dbReference type="EMBL" id="MBB5076993.1"/>
    </source>
</evidence>
<name>A0A7W8A010_9ACTN</name>
<dbReference type="InterPro" id="IPR013096">
    <property type="entry name" value="Cupin_2"/>
</dbReference>
<feature type="region of interest" description="Disordered" evidence="2">
    <location>
        <begin position="1"/>
        <end position="43"/>
    </location>
</feature>
<organism evidence="4 5">
    <name type="scientific">Nonomuraea endophytica</name>
    <dbReference type="NCBI Taxonomy" id="714136"/>
    <lineage>
        <taxon>Bacteria</taxon>
        <taxon>Bacillati</taxon>
        <taxon>Actinomycetota</taxon>
        <taxon>Actinomycetes</taxon>
        <taxon>Streptosporangiales</taxon>
        <taxon>Streptosporangiaceae</taxon>
        <taxon>Nonomuraea</taxon>
    </lineage>
</organism>
<dbReference type="Gene3D" id="2.60.120.10">
    <property type="entry name" value="Jelly Rolls"/>
    <property type="match status" value="1"/>
</dbReference>
<feature type="domain" description="Cupin type-2" evidence="3">
    <location>
        <begin position="25"/>
        <end position="94"/>
    </location>
</feature>
<accession>A0A7W8A010</accession>
<dbReference type="AlphaFoldDB" id="A0A7W8A010"/>
<proteinExistence type="predicted"/>
<evidence type="ECO:0000259" key="3">
    <source>
        <dbReference type="Pfam" id="PF07883"/>
    </source>
</evidence>
<evidence type="ECO:0000256" key="1">
    <source>
        <dbReference type="ARBA" id="ARBA00023125"/>
    </source>
</evidence>
<keyword evidence="4" id="KW-0223">Dioxygenase</keyword>
<comment type="caution">
    <text evidence="4">The sequence shown here is derived from an EMBL/GenBank/DDBJ whole genome shotgun (WGS) entry which is preliminary data.</text>
</comment>
<keyword evidence="1" id="KW-0238">DNA-binding</keyword>
<keyword evidence="4" id="KW-0560">Oxidoreductase</keyword>
<dbReference type="GO" id="GO:0051213">
    <property type="term" value="F:dioxygenase activity"/>
    <property type="evidence" value="ECO:0007669"/>
    <property type="project" value="UniProtKB-KW"/>
</dbReference>
<evidence type="ECO:0000313" key="5">
    <source>
        <dbReference type="Proteomes" id="UP000568380"/>
    </source>
</evidence>
<sequence length="99" mass="10517">MRRSTLAEHGDGISLPGYRVESGGVSTLPPGQISHNRGPHTHPDPEIFLILSGTGRIHLDGEVSGFAAGDVLIVEAGEDHHLEAVTEVVTTWLHLEPAP</sequence>
<dbReference type="GO" id="GO:0003677">
    <property type="term" value="F:DNA binding"/>
    <property type="evidence" value="ECO:0007669"/>
    <property type="project" value="UniProtKB-KW"/>
</dbReference>
<dbReference type="InterPro" id="IPR037923">
    <property type="entry name" value="HTH-like"/>
</dbReference>
<evidence type="ECO:0000256" key="2">
    <source>
        <dbReference type="SAM" id="MobiDB-lite"/>
    </source>
</evidence>
<dbReference type="Proteomes" id="UP000568380">
    <property type="component" value="Unassembled WGS sequence"/>
</dbReference>